<dbReference type="PATRIC" id="fig|1265738.3.peg.4435"/>
<evidence type="ECO:0000256" key="4">
    <source>
        <dbReference type="ARBA" id="ARBA00022525"/>
    </source>
</evidence>
<dbReference type="SUPFAM" id="SSF63446">
    <property type="entry name" value="Type I dockerin domain"/>
    <property type="match status" value="1"/>
</dbReference>
<dbReference type="InterPro" id="IPR002105">
    <property type="entry name" value="Dockerin_1_rpt"/>
</dbReference>
<comment type="subcellular location">
    <subcellularLocation>
        <location evidence="1">Cell envelope</location>
    </subcellularLocation>
    <subcellularLocation>
        <location evidence="2">Cell outer membrane</location>
    </subcellularLocation>
    <subcellularLocation>
        <location evidence="3">Secreted</location>
    </subcellularLocation>
</comment>
<keyword evidence="9" id="KW-1185">Reference proteome</keyword>
<dbReference type="AlphaFoldDB" id="M5RXH7"/>
<evidence type="ECO:0000256" key="6">
    <source>
        <dbReference type="ARBA" id="ARBA00023136"/>
    </source>
</evidence>
<keyword evidence="5" id="KW-0732">Signal</keyword>
<name>M5RXH7_9BACT</name>
<evidence type="ECO:0000256" key="1">
    <source>
        <dbReference type="ARBA" id="ARBA00004196"/>
    </source>
</evidence>
<accession>M5RXH7</accession>
<dbReference type="InterPro" id="IPR036439">
    <property type="entry name" value="Dockerin_dom_sf"/>
</dbReference>
<dbReference type="NCBIfam" id="NF041518">
    <property type="entry name" value="choice_anch_Q"/>
    <property type="match status" value="2"/>
</dbReference>
<dbReference type="Proteomes" id="UP000011991">
    <property type="component" value="Unassembled WGS sequence"/>
</dbReference>
<dbReference type="NCBIfam" id="TIGR01376">
    <property type="entry name" value="POMP_repeat"/>
    <property type="match status" value="1"/>
</dbReference>
<proteinExistence type="predicted"/>
<dbReference type="Gene3D" id="1.10.1330.10">
    <property type="entry name" value="Dockerin domain"/>
    <property type="match status" value="1"/>
</dbReference>
<dbReference type="InterPro" id="IPR011050">
    <property type="entry name" value="Pectin_lyase_fold/virulence"/>
</dbReference>
<reference evidence="8 9" key="1">
    <citation type="journal article" date="2013" name="Mar. Genomics">
        <title>Expression of sulfatases in Rhodopirellula baltica and the diversity of sulfatases in the genus Rhodopirellula.</title>
        <authorList>
            <person name="Wegner C.E."/>
            <person name="Richter-Heitmann T."/>
            <person name="Klindworth A."/>
            <person name="Klockow C."/>
            <person name="Richter M."/>
            <person name="Achstetter T."/>
            <person name="Glockner F.O."/>
            <person name="Harder J."/>
        </authorList>
    </citation>
    <scope>NUCLEOTIDE SEQUENCE [LARGE SCALE GENOMIC DNA]</scope>
    <source>
        <strain evidence="8 9">SM1</strain>
    </source>
</reference>
<dbReference type="GO" id="GO:0009279">
    <property type="term" value="C:cell outer membrane"/>
    <property type="evidence" value="ECO:0007669"/>
    <property type="project" value="UniProtKB-SubCell"/>
</dbReference>
<comment type="caution">
    <text evidence="8">The sequence shown here is derived from an EMBL/GenBank/DDBJ whole genome shotgun (WGS) entry which is preliminary data.</text>
</comment>
<dbReference type="GO" id="GO:0004553">
    <property type="term" value="F:hydrolase activity, hydrolyzing O-glycosyl compounds"/>
    <property type="evidence" value="ECO:0007669"/>
    <property type="project" value="InterPro"/>
</dbReference>
<evidence type="ECO:0000256" key="3">
    <source>
        <dbReference type="ARBA" id="ARBA00004613"/>
    </source>
</evidence>
<sequence>MPNSSQGQRVASGGGLWVAGTLQMHRVAVEANEALGSEHDVGGGGLYAAADSRIHLDEVHFAGNVSASSGGGIFTQTAELHVQNSTFTGNIAARYGGAIGLAGNRDAKLDATTFARNSAGLGGGAIYNDGVTVAITTATIADNETDGNGGGIYNHFGVLTIHQSTLSSNRAQSDGGGLFQFDATARLINSTVSGNVASGNGGGIRDVDSGSTLTHATIALNVAAQGGGLFSDGTSTAMLGNSIVLGNSSDLVTASPTVGRNNLIGDPASSGGLDPSLQSENILGRDDGGGGRVSWPFSAVLKPLDFYGGVTQTHALVHQIDNPAIGAARRSVAVDELGNALTSDQRGSVFARGAEAFGDSNLDIGAYELQSLPVDRFVVTTLDDERDADPLANDMSDLSLREAIDLANASIGLDRIEFDPSLTQGVIELSLGELVIRDDLELVGLGASRLSIDGKGNSRVFTIDDRDSNRSINVLIRDVELTGGRTRGTGVFGSGGAIWSAENLTLQSSRVTGNTADSLGGGIYSAPRSETVIQSSTIDNNQGRFGGGATLSHQSRIEQSTISGNHATQNGGGLLQFTGTSEILQSTISGNTADSLGGGIVSANAATTLTHSIVAGNEATTGNDLSAFGGAFSGSFNLIGDPTSDGGFDHGQDSNIVGQASPQGRSVIPIQDILKPLAMNGGPTPTHALMPSSMAIDAGNAAALPIADTDQRGGLYARIVGSSVDLGSYEQQSETNLVVVVTTADDQADPNPASAANLEMSLREAIAIANARPGEFEVRFAESVASPLRIQLGEIDIRDDVVFVGDELKTTMIDAEGASRIFSVLGAGVRVNLQSMTLTGGHADQGGAIFANDAHIELHDSVITGNVATNRGGAIVLNQGSMTLINSNVIENHAAVSAGGIYGNDVAVTLIQSTVASNSSSLGNGFFVTRDDDGLRFQSTPKGTPSGDDGIVIQTGAIWVLGTAADETFRLDFDPESLVDTIDLRFEGGGGRNTLQFMTSATPVRLRGDVYQTSNFAVIQLAEDAASDLFIDADAVSRLAPQSESIQVGSFAGGNIWLSDPADWRMGSTRIRNGIFLRSLVNERNPLPRVIEAGLPLPWQNLIRKSDTNNDGVITAADALLVINELDSKTYSFEDGRLQNPLAVIDWPDRYFDVSGDGVVSALDALQVINALARLESVSDLEIAITAATPWLDPIDLRKLVAGEEVVTVVATPQSNGPFAEPALQRSPTRVVPIADADSRGAAETKSSLDTSIEAFFASTDAFDLL</sequence>
<gene>
    <name evidence="8" type="ORF">RMSM_04420</name>
</gene>
<dbReference type="SUPFAM" id="SSF51126">
    <property type="entry name" value="Pectin lyase-like"/>
    <property type="match status" value="3"/>
</dbReference>
<evidence type="ECO:0000313" key="9">
    <source>
        <dbReference type="Proteomes" id="UP000011991"/>
    </source>
</evidence>
<keyword evidence="6" id="KW-0472">Membrane</keyword>
<dbReference type="GO" id="GO:0005576">
    <property type="term" value="C:extracellular region"/>
    <property type="evidence" value="ECO:0007669"/>
    <property type="project" value="UniProtKB-SubCell"/>
</dbReference>
<evidence type="ECO:0000256" key="2">
    <source>
        <dbReference type="ARBA" id="ARBA00004442"/>
    </source>
</evidence>
<evidence type="ECO:0000256" key="5">
    <source>
        <dbReference type="ARBA" id="ARBA00022729"/>
    </source>
</evidence>
<dbReference type="InterPro" id="IPR059226">
    <property type="entry name" value="Choice_anch_Q_dom"/>
</dbReference>
<evidence type="ECO:0000313" key="8">
    <source>
        <dbReference type="EMBL" id="EMI18644.1"/>
    </source>
</evidence>
<dbReference type="Pfam" id="PF02415">
    <property type="entry name" value="Chlam_PMP"/>
    <property type="match status" value="1"/>
</dbReference>
<organism evidence="8 9">
    <name type="scientific">Rhodopirellula maiorica SM1</name>
    <dbReference type="NCBI Taxonomy" id="1265738"/>
    <lineage>
        <taxon>Bacteria</taxon>
        <taxon>Pseudomonadati</taxon>
        <taxon>Planctomycetota</taxon>
        <taxon>Planctomycetia</taxon>
        <taxon>Pirellulales</taxon>
        <taxon>Pirellulaceae</taxon>
        <taxon>Novipirellula</taxon>
    </lineage>
</organism>
<protein>
    <submittedName>
        <fullName evidence="8">Extracellular nuclease</fullName>
    </submittedName>
</protein>
<dbReference type="GO" id="GO:0000272">
    <property type="term" value="P:polysaccharide catabolic process"/>
    <property type="evidence" value="ECO:0007669"/>
    <property type="project" value="InterPro"/>
</dbReference>
<dbReference type="Pfam" id="PF00404">
    <property type="entry name" value="Dockerin_1"/>
    <property type="match status" value="1"/>
</dbReference>
<dbReference type="PANTHER" id="PTHR11319">
    <property type="entry name" value="G PROTEIN-COUPLED RECEPTOR-RELATED"/>
    <property type="match status" value="1"/>
</dbReference>
<evidence type="ECO:0000256" key="7">
    <source>
        <dbReference type="ARBA" id="ARBA00023237"/>
    </source>
</evidence>
<dbReference type="EMBL" id="ANOG01000632">
    <property type="protein sequence ID" value="EMI18644.1"/>
    <property type="molecule type" value="Genomic_DNA"/>
</dbReference>
<keyword evidence="7" id="KW-0998">Cell outer membrane</keyword>
<dbReference type="InterPro" id="IPR006626">
    <property type="entry name" value="PbH1"/>
</dbReference>
<keyword evidence="4" id="KW-0964">Secreted</keyword>
<dbReference type="SMART" id="SM00710">
    <property type="entry name" value="PbH1"/>
    <property type="match status" value="9"/>
</dbReference>
<dbReference type="PANTHER" id="PTHR11319:SF35">
    <property type="entry name" value="OUTER MEMBRANE PROTEIN PMPC-RELATED"/>
    <property type="match status" value="1"/>
</dbReference>
<dbReference type="InterPro" id="IPR003368">
    <property type="entry name" value="POMP_repeat"/>
</dbReference>